<organism evidence="2 3">
    <name type="scientific">Acetobacter farinalis</name>
    <dbReference type="NCBI Taxonomy" id="1260984"/>
    <lineage>
        <taxon>Bacteria</taxon>
        <taxon>Pseudomonadati</taxon>
        <taxon>Pseudomonadota</taxon>
        <taxon>Alphaproteobacteria</taxon>
        <taxon>Acetobacterales</taxon>
        <taxon>Acetobacteraceae</taxon>
        <taxon>Acetobacter</taxon>
    </lineage>
</organism>
<evidence type="ECO:0000313" key="3">
    <source>
        <dbReference type="Proteomes" id="UP001526446"/>
    </source>
</evidence>
<keyword evidence="3" id="KW-1185">Reference proteome</keyword>
<evidence type="ECO:0000256" key="1">
    <source>
        <dbReference type="SAM" id="Phobius"/>
    </source>
</evidence>
<dbReference type="Pfam" id="PF04286">
    <property type="entry name" value="DUF445"/>
    <property type="match status" value="1"/>
</dbReference>
<dbReference type="InterPro" id="IPR007383">
    <property type="entry name" value="DUF445"/>
</dbReference>
<keyword evidence="1" id="KW-1133">Transmembrane helix</keyword>
<name>A0ABT3Q683_9PROT</name>
<feature type="transmembrane region" description="Helical" evidence="1">
    <location>
        <begin position="48"/>
        <end position="70"/>
    </location>
</feature>
<keyword evidence="1" id="KW-0472">Membrane</keyword>
<protein>
    <submittedName>
        <fullName evidence="2">DUF445 domain-containing protein</fullName>
    </submittedName>
</protein>
<dbReference type="EMBL" id="JAPIUX010000003">
    <property type="protein sequence ID" value="MCX2560798.1"/>
    <property type="molecule type" value="Genomic_DNA"/>
</dbReference>
<dbReference type="Proteomes" id="UP001526446">
    <property type="component" value="Unassembled WGS sequence"/>
</dbReference>
<proteinExistence type="predicted"/>
<accession>A0ABT3Q683</accession>
<comment type="caution">
    <text evidence="2">The sequence shown here is derived from an EMBL/GenBank/DDBJ whole genome shotgun (WGS) entry which is preliminary data.</text>
</comment>
<dbReference type="PANTHER" id="PTHR38442:SF1">
    <property type="entry name" value="INNER MEMBRANE PROTEIN"/>
    <property type="match status" value="1"/>
</dbReference>
<reference evidence="2 3" key="1">
    <citation type="submission" date="2022-11" db="EMBL/GenBank/DDBJ databases">
        <title>Genome sequencing of Acetobacter type strain.</title>
        <authorList>
            <person name="Heo J."/>
            <person name="Lee D."/>
            <person name="Han B.-H."/>
            <person name="Hong S.-B."/>
            <person name="Kwon S.-W."/>
        </authorList>
    </citation>
    <scope>NUCLEOTIDE SEQUENCE [LARGE SCALE GENOMIC DNA]</scope>
    <source>
        <strain evidence="2 3">KACC 21251</strain>
    </source>
</reference>
<gene>
    <name evidence="2" type="ORF">OQ252_05195</name>
</gene>
<sequence length="456" mass="49981">MSALPPQHAHALLGGRKGSAIHNSMTSYPDTEGDVAARKTLKRYQRAATGLLVGMGGLTVAGYAAPAAGWVKDGFWLEMLRAGARAGVVGGLADWFAVVALFRHPMGLPIPHTAILPAQKERLGRALGRFVSGQVFTEAEVARVLEQVDIPTFLANMLDDPATRETLTRSVLSSMPNILDRLEDGRASGAIGKIFPRLLGNSNLAPIVARALRSLVDDDRHQEVLSFLLEQIKDGLQAREGALRTMIEERVREQGGRLLGWAIGGSIATRVLTAASKELERVDPQNSSLREGFTAWVRSQIDRIETDPERGRDISVAIMGVLSHESVVSWWADIWQRFRRLVEADVEDPDGRIACLVQEGLTHITGQLREDAVMRQRILESVDKAILKALPFVRERMADFIARVVAGWDAVQIAEKLELRVGKDLQFVRFNGTLVGFGVGALLFALLRLLFGLNAQ</sequence>
<feature type="transmembrane region" description="Helical" evidence="1">
    <location>
        <begin position="430"/>
        <end position="451"/>
    </location>
</feature>
<dbReference type="PANTHER" id="PTHR38442">
    <property type="entry name" value="INNER MEMBRANE PROTEIN-RELATED"/>
    <property type="match status" value="1"/>
</dbReference>
<keyword evidence="1" id="KW-0812">Transmembrane</keyword>
<evidence type="ECO:0000313" key="2">
    <source>
        <dbReference type="EMBL" id="MCX2560798.1"/>
    </source>
</evidence>